<dbReference type="Proteomes" id="UP000316609">
    <property type="component" value="Unassembled WGS sequence"/>
</dbReference>
<organism evidence="3 4">
    <name type="scientific">Eiseniibacteriota bacterium</name>
    <dbReference type="NCBI Taxonomy" id="2212470"/>
    <lineage>
        <taxon>Bacteria</taxon>
        <taxon>Candidatus Eiseniibacteriota</taxon>
    </lineage>
</organism>
<dbReference type="PANTHER" id="PTHR33794">
    <property type="entry name" value="BACILLOLYSIN"/>
    <property type="match status" value="1"/>
</dbReference>
<proteinExistence type="predicted"/>
<dbReference type="Gene3D" id="2.60.40.4070">
    <property type="match status" value="1"/>
</dbReference>
<evidence type="ECO:0000313" key="3">
    <source>
        <dbReference type="EMBL" id="TMQ62324.1"/>
    </source>
</evidence>
<dbReference type="Pfam" id="PF13860">
    <property type="entry name" value="FlgD_ig"/>
    <property type="match status" value="1"/>
</dbReference>
<dbReference type="AlphaFoldDB" id="A0A538TFE9"/>
<reference evidence="3 4" key="1">
    <citation type="journal article" date="2019" name="Nat. Microbiol.">
        <title>Mediterranean grassland soil C-N compound turnover is dependent on rainfall and depth, and is mediated by genomically divergent microorganisms.</title>
        <authorList>
            <person name="Diamond S."/>
            <person name="Andeer P.F."/>
            <person name="Li Z."/>
            <person name="Crits-Christoph A."/>
            <person name="Burstein D."/>
            <person name="Anantharaman K."/>
            <person name="Lane K.R."/>
            <person name="Thomas B.C."/>
            <person name="Pan C."/>
            <person name="Northen T.R."/>
            <person name="Banfield J.F."/>
        </authorList>
    </citation>
    <scope>NUCLEOTIDE SEQUENCE [LARGE SCALE GENOMIC DNA]</scope>
    <source>
        <strain evidence="3">WS_8</strain>
    </source>
</reference>
<evidence type="ECO:0000313" key="4">
    <source>
        <dbReference type="Proteomes" id="UP000316609"/>
    </source>
</evidence>
<feature type="non-terminal residue" evidence="3">
    <location>
        <position position="1028"/>
    </location>
</feature>
<dbReference type="InterPro" id="IPR025965">
    <property type="entry name" value="FlgD/Vpr_Ig-like"/>
</dbReference>
<evidence type="ECO:0000259" key="2">
    <source>
        <dbReference type="Pfam" id="PF13860"/>
    </source>
</evidence>
<dbReference type="InterPro" id="IPR050728">
    <property type="entry name" value="Zinc_Metalloprotease_M4"/>
</dbReference>
<gene>
    <name evidence="3" type="ORF">E6K78_11930</name>
</gene>
<dbReference type="EMBL" id="VBOY01000142">
    <property type="protein sequence ID" value="TMQ62324.1"/>
    <property type="molecule type" value="Genomic_DNA"/>
</dbReference>
<dbReference type="Gene3D" id="3.10.170.10">
    <property type="match status" value="1"/>
</dbReference>
<name>A0A538TFE9_UNCEI</name>
<feature type="domain" description="FlgD/Vpr Ig-like" evidence="2">
    <location>
        <begin position="982"/>
        <end position="1028"/>
    </location>
</feature>
<dbReference type="SUPFAM" id="SSF55486">
    <property type="entry name" value="Metalloproteases ('zincins'), catalytic domain"/>
    <property type="match status" value="1"/>
</dbReference>
<sequence length="1028" mass="109028">MAYLPGWAGSDSSMACGDARGQRGSPSLARRTGLRDSAASGIMNRIRQRPCVHHPGAPPLRGAAPWPTHNPVCTRGGTTVPSHRVGWLVSLSLALVTARAAAFTGSRPNDGAVPLPEGSTVRMGDPARQAELGRSAAWRDFQARHGHWGAEWNEITGTPHRAVGPAIALPGFVGDADGVDRAVRRFIAGTPGVFGAGLSLETAAVVRAGNVWHVRYRQIVGGVPVLFEDWEFDVGTNGNLMAFGADAHRIGPEVVTKPLLVPAAAREAARSGLRFDPATDRVEGGDALYLLPYATEDSMRYRLAYDVRVHTADPPGNWIALVDARTGEVLWRMNRVRDAIGGNVSGTVHLALPTDPLTSRPFAHDNVTVGTTTVASDAAGNYSVATPGNGKVSAKLSGPFVRVDRGGGNASFTTNATDGSTVNIAWAASGSAASLDAERDAFYHVNLVHDYAKTLDPGFVGNDYQILCRVEVSGTCNAYWDGTLNFYAAGGGCPDIATIPDVIYHEYGHSINDNLYLQTGSPIGMQNGALHEGMADVNSAFVRDDPVIGHGFMGPGTMLRTIANTNRWPEDASGDPHTTGLIIGGAFWDLRQAVGLSIAEHLAHFAKYSTPDDPNDGVAMGEYFIATLVADDDDADLGNGTPHSGAIVAAFNAHGIGTTFFIDISHAPLADQSSGGAIDVSALISYSGSFGGLDTGSPTLHYSSNGAPYATVSMTPTTTANEYRATITTQAPQIVRYYISANDLSGGTKVDPPGAPSKVNVFLVGPPIRQLSYDFETAQGWTVGDPSDNATTGVWVREEPVGTYVGGIPVQPEVDHTPDPASMCFVTGNAAASDPPGTNDVDGGHTTLYSTDFSAAGLSRPVIEYYRWYSNNAGGAPGTDFWRVEITNDNGANWVPVENTNDSDNSWRRVLFFISDYVAPTGNMKLRFVAEDIGDPSLIEAAVDDFRLLSFPPTLAVSDGPRSRHLELRAPTPNPFRGSTRLDYALPARSAVALDVFDPNGRLVRSVERGVREAGEHRVTWDGRDRAG</sequence>
<protein>
    <recommendedName>
        <fullName evidence="2">FlgD/Vpr Ig-like domain-containing protein</fullName>
    </recommendedName>
</protein>
<dbReference type="PANTHER" id="PTHR33794:SF1">
    <property type="entry name" value="BACILLOLYSIN"/>
    <property type="match status" value="1"/>
</dbReference>
<comment type="caution">
    <text evidence="3">The sequence shown here is derived from an EMBL/GenBank/DDBJ whole genome shotgun (WGS) entry which is preliminary data.</text>
</comment>
<evidence type="ECO:0000256" key="1">
    <source>
        <dbReference type="SAM" id="MobiDB-lite"/>
    </source>
</evidence>
<feature type="region of interest" description="Disordered" evidence="1">
    <location>
        <begin position="1"/>
        <end position="34"/>
    </location>
</feature>
<accession>A0A538TFE9</accession>